<dbReference type="GO" id="GO:0033819">
    <property type="term" value="F:lipoyl(octanoyl) transferase activity"/>
    <property type="evidence" value="ECO:0007669"/>
    <property type="project" value="InterPro"/>
</dbReference>
<name>A0A6J7EYH9_9ZZZZ</name>
<feature type="region of interest" description="Disordered" evidence="12">
    <location>
        <begin position="239"/>
        <end position="272"/>
    </location>
</feature>
<evidence type="ECO:0000259" key="13">
    <source>
        <dbReference type="PROSITE" id="PS51733"/>
    </source>
</evidence>
<dbReference type="GO" id="GO:0005739">
    <property type="term" value="C:mitochondrion"/>
    <property type="evidence" value="ECO:0007669"/>
    <property type="project" value="UniProtKB-SubCell"/>
</dbReference>
<dbReference type="NCBIfam" id="TIGR00510">
    <property type="entry name" value="lipA"/>
    <property type="match status" value="1"/>
</dbReference>
<evidence type="ECO:0000256" key="3">
    <source>
        <dbReference type="ARBA" id="ARBA00004821"/>
    </source>
</evidence>
<dbReference type="Pfam" id="PF21948">
    <property type="entry name" value="LplA-B_cat"/>
    <property type="match status" value="1"/>
</dbReference>
<evidence type="ECO:0000256" key="7">
    <source>
        <dbReference type="ARBA" id="ARBA00022723"/>
    </source>
</evidence>
<evidence type="ECO:0000256" key="8">
    <source>
        <dbReference type="ARBA" id="ARBA00023004"/>
    </source>
</evidence>
<dbReference type="NCBIfam" id="NF004019">
    <property type="entry name" value="PRK05481.1"/>
    <property type="match status" value="1"/>
</dbReference>
<dbReference type="PROSITE" id="PS51733">
    <property type="entry name" value="BPL_LPL_CATALYTIC"/>
    <property type="match status" value="1"/>
</dbReference>
<dbReference type="EMBL" id="CAFBLP010000056">
    <property type="protein sequence ID" value="CAB4885139.1"/>
    <property type="molecule type" value="Genomic_DNA"/>
</dbReference>
<dbReference type="InterPro" id="IPR006638">
    <property type="entry name" value="Elp3/MiaA/NifB-like_rSAM"/>
</dbReference>
<reference evidence="15" key="1">
    <citation type="submission" date="2020-05" db="EMBL/GenBank/DDBJ databases">
        <authorList>
            <person name="Chiriac C."/>
            <person name="Salcher M."/>
            <person name="Ghai R."/>
            <person name="Kavagutti S V."/>
        </authorList>
    </citation>
    <scope>NUCLEOTIDE SEQUENCE</scope>
</reference>
<comment type="subcellular location">
    <subcellularLocation>
        <location evidence="2">Mitochondrion</location>
    </subcellularLocation>
</comment>
<dbReference type="InterPro" id="IPR013785">
    <property type="entry name" value="Aldolase_TIM"/>
</dbReference>
<dbReference type="AlphaFoldDB" id="A0A6J7EYH9"/>
<accession>A0A6J7EYH9</accession>
<dbReference type="CDD" id="cd16444">
    <property type="entry name" value="LipB"/>
    <property type="match status" value="1"/>
</dbReference>
<evidence type="ECO:0000256" key="6">
    <source>
        <dbReference type="ARBA" id="ARBA00022691"/>
    </source>
</evidence>
<keyword evidence="10" id="KW-0012">Acyltransferase</keyword>
<dbReference type="SUPFAM" id="SSF55681">
    <property type="entry name" value="Class II aaRS and biotin synthetases"/>
    <property type="match status" value="1"/>
</dbReference>
<dbReference type="Gene3D" id="3.20.20.70">
    <property type="entry name" value="Aldolase class I"/>
    <property type="match status" value="1"/>
</dbReference>
<dbReference type="GO" id="GO:0046872">
    <property type="term" value="F:metal ion binding"/>
    <property type="evidence" value="ECO:0007669"/>
    <property type="project" value="UniProtKB-KW"/>
</dbReference>
<dbReference type="SFLD" id="SFLDS00029">
    <property type="entry name" value="Radical_SAM"/>
    <property type="match status" value="1"/>
</dbReference>
<dbReference type="PANTHER" id="PTHR10949">
    <property type="entry name" value="LIPOYL SYNTHASE"/>
    <property type="match status" value="1"/>
</dbReference>
<dbReference type="GO" id="GO:0009249">
    <property type="term" value="P:protein lipoylation"/>
    <property type="evidence" value="ECO:0007669"/>
    <property type="project" value="InterPro"/>
</dbReference>
<evidence type="ECO:0000256" key="4">
    <source>
        <dbReference type="ARBA" id="ARBA00022485"/>
    </source>
</evidence>
<comment type="catalytic activity">
    <reaction evidence="11">
        <text>[[Fe-S] cluster scaffold protein carrying a second [4Fe-4S](2+) cluster] + N(6)-octanoyl-L-lysyl-[protein] + 2 oxidized [2Fe-2S]-[ferredoxin] + 2 S-adenosyl-L-methionine + 4 H(+) = [[Fe-S] cluster scaffold protein] + N(6)-[(R)-dihydrolipoyl]-L-lysyl-[protein] + 4 Fe(3+) + 2 hydrogen sulfide + 2 5'-deoxyadenosine + 2 L-methionine + 2 reduced [2Fe-2S]-[ferredoxin]</text>
        <dbReference type="Rhea" id="RHEA:16585"/>
        <dbReference type="Rhea" id="RHEA-COMP:9928"/>
        <dbReference type="Rhea" id="RHEA-COMP:10000"/>
        <dbReference type="Rhea" id="RHEA-COMP:10001"/>
        <dbReference type="Rhea" id="RHEA-COMP:10475"/>
        <dbReference type="Rhea" id="RHEA-COMP:14568"/>
        <dbReference type="Rhea" id="RHEA-COMP:14569"/>
        <dbReference type="ChEBI" id="CHEBI:15378"/>
        <dbReference type="ChEBI" id="CHEBI:17319"/>
        <dbReference type="ChEBI" id="CHEBI:29034"/>
        <dbReference type="ChEBI" id="CHEBI:29919"/>
        <dbReference type="ChEBI" id="CHEBI:33722"/>
        <dbReference type="ChEBI" id="CHEBI:33737"/>
        <dbReference type="ChEBI" id="CHEBI:33738"/>
        <dbReference type="ChEBI" id="CHEBI:57844"/>
        <dbReference type="ChEBI" id="CHEBI:59789"/>
        <dbReference type="ChEBI" id="CHEBI:78809"/>
        <dbReference type="ChEBI" id="CHEBI:83100"/>
        <dbReference type="EC" id="2.8.1.8"/>
    </reaction>
</comment>
<dbReference type="Pfam" id="PF16881">
    <property type="entry name" value="LIAS_N"/>
    <property type="match status" value="1"/>
</dbReference>
<keyword evidence="9" id="KW-0411">Iron-sulfur</keyword>
<evidence type="ECO:0000256" key="12">
    <source>
        <dbReference type="SAM" id="MobiDB-lite"/>
    </source>
</evidence>
<sequence length="581" mass="62050">MSAPAGSLHVRWLGRVPYSEGLAVQEALFRHGTRNHLLLLEHRHVFTHGSRADVTANVLVDPASVGAELIAVNRGGDVTYHGPGQLVGYPIVSLGPKHGGQSGPADTVAHVRNVEQLIIDALAELGVADAGRLHDYPGVWVDPAGANPRKICAIGIRVSRGRSMHGFGLNVTTDMRYMRDYIVACGIADRPVTSLAEEGVDASMADVVDVVARLAAARWGSGAMERQDVAWRERPEDLSAFSRGEGPGSAVRSATDHGVTVQPRFDQAHLDQPRAEPVRMLGRLAQAGVTDAVALATRKPEWLRPKVQHGPEVLSLKRTVRDLNLVTVCEEAGCPNLSECWADGTATFMVLGERCTRACGFCLVDTQKPLAPAADEPARVAEAVVRMGLAHAVLTMVARDDLADGGMAHVAACVEAIRRSRPETRIETLISDGKGDAASLALLFGSRPDVLNHNVETAPRLQRAVRPSAGYARSLSVLSLAKAAGLTVKSGLVVGMGETADEVDGVLVDLASIGVDIVTIGQYLRPTSHHLPVHRWVEPHEFDRWKSLGESLGIGHVESSPLTRSSYHARQGAEAVNIRVG</sequence>
<dbReference type="HAMAP" id="MF_00206">
    <property type="entry name" value="Lipoyl_synth"/>
    <property type="match status" value="1"/>
</dbReference>
<evidence type="ECO:0000256" key="10">
    <source>
        <dbReference type="ARBA" id="ARBA00023315"/>
    </source>
</evidence>
<keyword evidence="8" id="KW-0408">Iron</keyword>
<dbReference type="InterPro" id="IPR003698">
    <property type="entry name" value="Lipoyl_synth"/>
</dbReference>
<dbReference type="NCBIfam" id="NF009544">
    <property type="entry name" value="PRK12928.1"/>
    <property type="match status" value="1"/>
</dbReference>
<evidence type="ECO:0000256" key="2">
    <source>
        <dbReference type="ARBA" id="ARBA00004173"/>
    </source>
</evidence>
<dbReference type="GO" id="GO:0051539">
    <property type="term" value="F:4 iron, 4 sulfur cluster binding"/>
    <property type="evidence" value="ECO:0007669"/>
    <property type="project" value="UniProtKB-KW"/>
</dbReference>
<dbReference type="InterPro" id="IPR004143">
    <property type="entry name" value="BPL_LPL_catalytic"/>
</dbReference>
<dbReference type="InterPro" id="IPR031691">
    <property type="entry name" value="LIAS_N"/>
</dbReference>
<evidence type="ECO:0000256" key="1">
    <source>
        <dbReference type="ARBA" id="ARBA00001966"/>
    </source>
</evidence>
<keyword evidence="7" id="KW-0479">Metal-binding</keyword>
<dbReference type="GO" id="GO:0016992">
    <property type="term" value="F:lipoate synthase activity"/>
    <property type="evidence" value="ECO:0007669"/>
    <property type="project" value="UniProtKB-EC"/>
</dbReference>
<dbReference type="SMART" id="SM00729">
    <property type="entry name" value="Elp3"/>
    <property type="match status" value="1"/>
</dbReference>
<dbReference type="InterPro" id="IPR058240">
    <property type="entry name" value="rSAM_sf"/>
</dbReference>
<comment type="pathway">
    <text evidence="3">Protein modification; protein lipoylation via endogenous pathway; protein N(6)-(lipoyl)lysine from octanoyl-[acyl-carrier-protein]: step 1/2.</text>
</comment>
<dbReference type="InterPro" id="IPR020605">
    <property type="entry name" value="Octanoyltransferase_CS"/>
</dbReference>
<keyword evidence="6" id="KW-0949">S-adenosyl-L-methionine</keyword>
<keyword evidence="4" id="KW-0004">4Fe-4S</keyword>
<dbReference type="CDD" id="cd01335">
    <property type="entry name" value="Radical_SAM"/>
    <property type="match status" value="1"/>
</dbReference>
<feature type="domain" description="Radical SAM core" evidence="14">
    <location>
        <begin position="341"/>
        <end position="555"/>
    </location>
</feature>
<proteinExistence type="inferred from homology"/>
<evidence type="ECO:0000256" key="9">
    <source>
        <dbReference type="ARBA" id="ARBA00023014"/>
    </source>
</evidence>
<dbReference type="InterPro" id="IPR007197">
    <property type="entry name" value="rSAM"/>
</dbReference>
<protein>
    <submittedName>
        <fullName evidence="15">Unannotated protein</fullName>
    </submittedName>
</protein>
<dbReference type="Gene3D" id="3.30.930.10">
    <property type="entry name" value="Bira Bifunctional Protein, Domain 2"/>
    <property type="match status" value="1"/>
</dbReference>
<evidence type="ECO:0000313" key="15">
    <source>
        <dbReference type="EMBL" id="CAB4885139.1"/>
    </source>
</evidence>
<dbReference type="Pfam" id="PF04055">
    <property type="entry name" value="Radical_SAM"/>
    <property type="match status" value="1"/>
</dbReference>
<dbReference type="InterPro" id="IPR045864">
    <property type="entry name" value="aa-tRNA-synth_II/BPL/LPL"/>
</dbReference>
<comment type="cofactor">
    <cofactor evidence="1">
        <name>[4Fe-4S] cluster</name>
        <dbReference type="ChEBI" id="CHEBI:49883"/>
    </cofactor>
</comment>
<dbReference type="NCBIfam" id="TIGR00214">
    <property type="entry name" value="lipB"/>
    <property type="match status" value="1"/>
</dbReference>
<dbReference type="PROSITE" id="PS51918">
    <property type="entry name" value="RADICAL_SAM"/>
    <property type="match status" value="1"/>
</dbReference>
<dbReference type="NCBIfam" id="NF010925">
    <property type="entry name" value="PRK14345.1"/>
    <property type="match status" value="1"/>
</dbReference>
<gene>
    <name evidence="15" type="ORF">UFOPK3376_02052</name>
</gene>
<dbReference type="PANTHER" id="PTHR10949:SF0">
    <property type="entry name" value="LIPOYL SYNTHASE, MITOCHONDRIAL"/>
    <property type="match status" value="1"/>
</dbReference>
<evidence type="ECO:0000256" key="11">
    <source>
        <dbReference type="ARBA" id="ARBA00047326"/>
    </source>
</evidence>
<dbReference type="PROSITE" id="PS01313">
    <property type="entry name" value="LIPB"/>
    <property type="match status" value="1"/>
</dbReference>
<dbReference type="UniPathway" id="UPA00538">
    <property type="reaction ID" value="UER00592"/>
</dbReference>
<keyword evidence="5" id="KW-0808">Transferase</keyword>
<feature type="domain" description="BPL/LPL catalytic" evidence="13">
    <location>
        <begin position="31"/>
        <end position="223"/>
    </location>
</feature>
<dbReference type="SUPFAM" id="SSF102114">
    <property type="entry name" value="Radical SAM enzymes"/>
    <property type="match status" value="1"/>
</dbReference>
<dbReference type="InterPro" id="IPR000544">
    <property type="entry name" value="Octanoyltransferase"/>
</dbReference>
<evidence type="ECO:0000259" key="14">
    <source>
        <dbReference type="PROSITE" id="PS51918"/>
    </source>
</evidence>
<organism evidence="15">
    <name type="scientific">freshwater metagenome</name>
    <dbReference type="NCBI Taxonomy" id="449393"/>
    <lineage>
        <taxon>unclassified sequences</taxon>
        <taxon>metagenomes</taxon>
        <taxon>ecological metagenomes</taxon>
    </lineage>
</organism>
<evidence type="ECO:0000256" key="5">
    <source>
        <dbReference type="ARBA" id="ARBA00022679"/>
    </source>
</evidence>